<evidence type="ECO:0000256" key="1">
    <source>
        <dbReference type="ARBA" id="ARBA00004236"/>
    </source>
</evidence>
<evidence type="ECO:0000256" key="8">
    <source>
        <dbReference type="ARBA" id="ARBA00023319"/>
    </source>
</evidence>
<dbReference type="OrthoDB" id="10012075at2759"/>
<dbReference type="InterPro" id="IPR003599">
    <property type="entry name" value="Ig_sub"/>
</dbReference>
<evidence type="ECO:0000256" key="5">
    <source>
        <dbReference type="ARBA" id="ARBA00023136"/>
    </source>
</evidence>
<dbReference type="InterPro" id="IPR013098">
    <property type="entry name" value="Ig_I-set"/>
</dbReference>
<dbReference type="PANTHER" id="PTHR12231:SF272">
    <property type="entry name" value="DPR-INTERACTING PROTEIN THETA"/>
    <property type="match status" value="1"/>
</dbReference>
<evidence type="ECO:0000313" key="12">
    <source>
        <dbReference type="EMBL" id="CAH1724539.1"/>
    </source>
</evidence>
<reference evidence="12" key="1">
    <citation type="submission" date="2022-02" db="EMBL/GenBank/DDBJ databases">
        <authorList>
            <person name="King R."/>
        </authorList>
    </citation>
    <scope>NUCLEOTIDE SEQUENCE</scope>
</reference>
<keyword evidence="6" id="KW-1015">Disulfide bond</keyword>
<feature type="signal peptide" evidence="10">
    <location>
        <begin position="1"/>
        <end position="27"/>
    </location>
</feature>
<dbReference type="SMART" id="SM00408">
    <property type="entry name" value="IGc2"/>
    <property type="match status" value="3"/>
</dbReference>
<evidence type="ECO:0000256" key="10">
    <source>
        <dbReference type="SAM" id="SignalP"/>
    </source>
</evidence>
<dbReference type="FunFam" id="2.60.40.10:FF:000328">
    <property type="entry name" value="CLUMA_CG000981, isoform A"/>
    <property type="match status" value="1"/>
</dbReference>
<dbReference type="PROSITE" id="PS50835">
    <property type="entry name" value="IG_LIKE"/>
    <property type="match status" value="3"/>
</dbReference>
<dbReference type="GO" id="GO:0043005">
    <property type="term" value="C:neuron projection"/>
    <property type="evidence" value="ECO:0007669"/>
    <property type="project" value="TreeGrafter"/>
</dbReference>
<evidence type="ECO:0000256" key="7">
    <source>
        <dbReference type="ARBA" id="ARBA00023180"/>
    </source>
</evidence>
<feature type="chain" id="PRO_5040374998" description="Ig-like domain-containing protein" evidence="10">
    <location>
        <begin position="28"/>
        <end position="466"/>
    </location>
</feature>
<dbReference type="InterPro" id="IPR036179">
    <property type="entry name" value="Ig-like_dom_sf"/>
</dbReference>
<dbReference type="InterPro" id="IPR051170">
    <property type="entry name" value="Neural/epithelial_adhesion"/>
</dbReference>
<evidence type="ECO:0000256" key="9">
    <source>
        <dbReference type="SAM" id="MobiDB-lite"/>
    </source>
</evidence>
<protein>
    <recommendedName>
        <fullName evidence="11">Ig-like domain-containing protein</fullName>
    </recommendedName>
</protein>
<keyword evidence="5" id="KW-0472">Membrane</keyword>
<feature type="region of interest" description="Disordered" evidence="9">
    <location>
        <begin position="359"/>
        <end position="444"/>
    </location>
</feature>
<name>A0A9P0NFQ7_APHGO</name>
<feature type="domain" description="Ig-like" evidence="11">
    <location>
        <begin position="231"/>
        <end position="323"/>
    </location>
</feature>
<proteinExistence type="predicted"/>
<dbReference type="SMART" id="SM00409">
    <property type="entry name" value="IG"/>
    <property type="match status" value="3"/>
</dbReference>
<evidence type="ECO:0000256" key="3">
    <source>
        <dbReference type="ARBA" id="ARBA00022729"/>
    </source>
</evidence>
<dbReference type="Gene3D" id="2.60.40.10">
    <property type="entry name" value="Immunoglobulins"/>
    <property type="match status" value="3"/>
</dbReference>
<dbReference type="Pfam" id="PF07679">
    <property type="entry name" value="I-set"/>
    <property type="match status" value="1"/>
</dbReference>
<keyword evidence="4" id="KW-0677">Repeat</keyword>
<evidence type="ECO:0000259" key="11">
    <source>
        <dbReference type="PROSITE" id="PS50835"/>
    </source>
</evidence>
<organism evidence="12 13">
    <name type="scientific">Aphis gossypii</name>
    <name type="common">Cotton aphid</name>
    <dbReference type="NCBI Taxonomy" id="80765"/>
    <lineage>
        <taxon>Eukaryota</taxon>
        <taxon>Metazoa</taxon>
        <taxon>Ecdysozoa</taxon>
        <taxon>Arthropoda</taxon>
        <taxon>Hexapoda</taxon>
        <taxon>Insecta</taxon>
        <taxon>Pterygota</taxon>
        <taxon>Neoptera</taxon>
        <taxon>Paraneoptera</taxon>
        <taxon>Hemiptera</taxon>
        <taxon>Sternorrhyncha</taxon>
        <taxon>Aphidomorpha</taxon>
        <taxon>Aphidoidea</taxon>
        <taxon>Aphididae</taxon>
        <taxon>Aphidini</taxon>
        <taxon>Aphis</taxon>
        <taxon>Aphis</taxon>
    </lineage>
</organism>
<dbReference type="GO" id="GO:0005886">
    <property type="term" value="C:plasma membrane"/>
    <property type="evidence" value="ECO:0007669"/>
    <property type="project" value="UniProtKB-SubCell"/>
</dbReference>
<feature type="domain" description="Ig-like" evidence="11">
    <location>
        <begin position="34"/>
        <end position="131"/>
    </location>
</feature>
<dbReference type="InterPro" id="IPR007110">
    <property type="entry name" value="Ig-like_dom"/>
</dbReference>
<comment type="subcellular location">
    <subcellularLocation>
        <location evidence="1">Cell membrane</location>
    </subcellularLocation>
</comment>
<reference evidence="12" key="2">
    <citation type="submission" date="2022-10" db="EMBL/GenBank/DDBJ databases">
        <authorList>
            <consortium name="ENA_rothamsted_submissions"/>
            <consortium name="culmorum"/>
            <person name="King R."/>
        </authorList>
    </citation>
    <scope>NUCLEOTIDE SEQUENCE</scope>
</reference>
<feature type="domain" description="Ig-like" evidence="11">
    <location>
        <begin position="136"/>
        <end position="221"/>
    </location>
</feature>
<sequence length="466" mass="50958">MWRPAESHAACIACCFLVSLLQADVYAVDSTGMPKFGEDLNNVTVPVGREAIFICNVEGLATYKVAWLRVDTQTILTIHSHVITKNHRIAVTHSDHRIWYLHIREVKEADRGWYMCQINTDPMKSQQGYLQVVVPPDILDYPTSTDMAVREGGNVSMQCAASGFPSPSITWRKEGGHSISLSPDTEVSAVNGPWLNVSKVNRLHMGAYLCIASNGIPPSVSKRIMLIIQFPPMIWIQNQLVGAQEGQSVTLECTSEAFPKSIDYWTKDKTTIISNGTKYHTDLKDNVYKTHMKLTIISVTSSDYGTYQCVSKNSLGETDGTIKLYEVIKPTTTTTTTTTTVPTTTTTTSTTTKVATTMTGGWRTTEMPKKSSKFGGKAPANEVDRRPPKKTGKYQDAEDGKKDDPTVGDQQQSTRAAAAAAAAAAGDNNGRPALSKKHKNGSTSVHPALGVMAVVWIIITQRIFPL</sequence>
<dbReference type="InterPro" id="IPR003598">
    <property type="entry name" value="Ig_sub2"/>
</dbReference>
<evidence type="ECO:0000256" key="2">
    <source>
        <dbReference type="ARBA" id="ARBA00022475"/>
    </source>
</evidence>
<gene>
    <name evidence="12" type="ORF">APHIGO_LOCUS5807</name>
</gene>
<dbReference type="FunFam" id="2.60.40.10:FF:000392">
    <property type="entry name" value="CLUMA_CG000981, isoform A"/>
    <property type="match status" value="1"/>
</dbReference>
<keyword evidence="13" id="KW-1185">Reference proteome</keyword>
<dbReference type="EMBL" id="OU899035">
    <property type="protein sequence ID" value="CAH1724539.1"/>
    <property type="molecule type" value="Genomic_DNA"/>
</dbReference>
<dbReference type="FunFam" id="2.60.40.10:FF:000376">
    <property type="entry name" value="CLUMA_CG000981, isoform A"/>
    <property type="match status" value="1"/>
</dbReference>
<keyword evidence="3 10" id="KW-0732">Signal</keyword>
<keyword evidence="2" id="KW-1003">Cell membrane</keyword>
<feature type="compositionally biased region" description="Basic and acidic residues" evidence="9">
    <location>
        <begin position="393"/>
        <end position="405"/>
    </location>
</feature>
<keyword evidence="8" id="KW-0393">Immunoglobulin domain</keyword>
<dbReference type="AlphaFoldDB" id="A0A9P0NFQ7"/>
<dbReference type="PANTHER" id="PTHR12231">
    <property type="entry name" value="CTX-RELATED TYPE I TRANSMEMBRANE PROTEIN"/>
    <property type="match status" value="1"/>
</dbReference>
<accession>A0A9P0NFQ7</accession>
<keyword evidence="7" id="KW-0325">Glycoprotein</keyword>
<dbReference type="Proteomes" id="UP001154329">
    <property type="component" value="Chromosome 2"/>
</dbReference>
<dbReference type="SUPFAM" id="SSF48726">
    <property type="entry name" value="Immunoglobulin"/>
    <property type="match status" value="3"/>
</dbReference>
<feature type="compositionally biased region" description="Low complexity" evidence="9">
    <location>
        <begin position="416"/>
        <end position="425"/>
    </location>
</feature>
<evidence type="ECO:0000256" key="6">
    <source>
        <dbReference type="ARBA" id="ARBA00023157"/>
    </source>
</evidence>
<dbReference type="Pfam" id="PF13927">
    <property type="entry name" value="Ig_3"/>
    <property type="match status" value="2"/>
</dbReference>
<dbReference type="InterPro" id="IPR013783">
    <property type="entry name" value="Ig-like_fold"/>
</dbReference>
<evidence type="ECO:0000256" key="4">
    <source>
        <dbReference type="ARBA" id="ARBA00022737"/>
    </source>
</evidence>
<evidence type="ECO:0000313" key="13">
    <source>
        <dbReference type="Proteomes" id="UP001154329"/>
    </source>
</evidence>